<dbReference type="InterPro" id="IPR011006">
    <property type="entry name" value="CheY-like_superfamily"/>
</dbReference>
<dbReference type="SMART" id="SM00448">
    <property type="entry name" value="REC"/>
    <property type="match status" value="1"/>
</dbReference>
<keyword evidence="3" id="KW-0597">Phosphoprotein</keyword>
<name>A0A7C4LLK7_9PLAN</name>
<protein>
    <submittedName>
        <fullName evidence="6">Sigma-54-dependent Fis family transcriptional regulator</fullName>
    </submittedName>
</protein>
<dbReference type="Gene3D" id="3.40.50.300">
    <property type="entry name" value="P-loop containing nucleotide triphosphate hydrolases"/>
    <property type="match status" value="1"/>
</dbReference>
<dbReference type="Gene3D" id="1.10.10.60">
    <property type="entry name" value="Homeodomain-like"/>
    <property type="match status" value="1"/>
</dbReference>
<evidence type="ECO:0000256" key="2">
    <source>
        <dbReference type="ARBA" id="ARBA00022840"/>
    </source>
</evidence>
<dbReference type="InterPro" id="IPR001789">
    <property type="entry name" value="Sig_transdc_resp-reg_receiver"/>
</dbReference>
<dbReference type="Pfam" id="PF00072">
    <property type="entry name" value="Response_reg"/>
    <property type="match status" value="1"/>
</dbReference>
<dbReference type="Pfam" id="PF25601">
    <property type="entry name" value="AAA_lid_14"/>
    <property type="match status" value="1"/>
</dbReference>
<dbReference type="SUPFAM" id="SSF52172">
    <property type="entry name" value="CheY-like"/>
    <property type="match status" value="1"/>
</dbReference>
<dbReference type="InterPro" id="IPR058031">
    <property type="entry name" value="AAA_lid_NorR"/>
</dbReference>
<reference evidence="6" key="1">
    <citation type="journal article" date="2020" name="mSystems">
        <title>Genome- and Community-Level Interaction Insights into Carbon Utilization and Element Cycling Functions of Hydrothermarchaeota in Hydrothermal Sediment.</title>
        <authorList>
            <person name="Zhou Z."/>
            <person name="Liu Y."/>
            <person name="Xu W."/>
            <person name="Pan J."/>
            <person name="Luo Z.H."/>
            <person name="Li M."/>
        </authorList>
    </citation>
    <scope>NUCLEOTIDE SEQUENCE [LARGE SCALE GENOMIC DNA]</scope>
    <source>
        <strain evidence="6">SpSt-508</strain>
    </source>
</reference>
<dbReference type="GO" id="GO:0000160">
    <property type="term" value="P:phosphorelay signal transduction system"/>
    <property type="evidence" value="ECO:0007669"/>
    <property type="project" value="InterPro"/>
</dbReference>
<dbReference type="SUPFAM" id="SSF46689">
    <property type="entry name" value="Homeodomain-like"/>
    <property type="match status" value="1"/>
</dbReference>
<dbReference type="InterPro" id="IPR002078">
    <property type="entry name" value="Sigma_54_int"/>
</dbReference>
<keyword evidence="2" id="KW-0067">ATP-binding</keyword>
<organism evidence="6">
    <name type="scientific">Schlesneria paludicola</name>
    <dbReference type="NCBI Taxonomy" id="360056"/>
    <lineage>
        <taxon>Bacteria</taxon>
        <taxon>Pseudomonadati</taxon>
        <taxon>Planctomycetota</taxon>
        <taxon>Planctomycetia</taxon>
        <taxon>Planctomycetales</taxon>
        <taxon>Planctomycetaceae</taxon>
        <taxon>Schlesneria</taxon>
    </lineage>
</organism>
<evidence type="ECO:0000256" key="1">
    <source>
        <dbReference type="ARBA" id="ARBA00022741"/>
    </source>
</evidence>
<dbReference type="Gene3D" id="3.40.50.2300">
    <property type="match status" value="1"/>
</dbReference>
<dbReference type="InterPro" id="IPR003593">
    <property type="entry name" value="AAA+_ATPase"/>
</dbReference>
<feature type="domain" description="Sigma-54 factor interaction" evidence="4">
    <location>
        <begin position="145"/>
        <end position="371"/>
    </location>
</feature>
<keyword evidence="1" id="KW-0547">Nucleotide-binding</keyword>
<dbReference type="PANTHER" id="PTHR32071">
    <property type="entry name" value="TRANSCRIPTIONAL REGULATORY PROTEIN"/>
    <property type="match status" value="1"/>
</dbReference>
<dbReference type="EMBL" id="DSVQ01000012">
    <property type="protein sequence ID" value="HGT39636.1"/>
    <property type="molecule type" value="Genomic_DNA"/>
</dbReference>
<dbReference type="GO" id="GO:0005524">
    <property type="term" value="F:ATP binding"/>
    <property type="evidence" value="ECO:0007669"/>
    <property type="project" value="UniProtKB-KW"/>
</dbReference>
<dbReference type="GO" id="GO:0006355">
    <property type="term" value="P:regulation of DNA-templated transcription"/>
    <property type="evidence" value="ECO:0007669"/>
    <property type="project" value="InterPro"/>
</dbReference>
<dbReference type="SUPFAM" id="SSF52540">
    <property type="entry name" value="P-loop containing nucleoside triphosphate hydrolases"/>
    <property type="match status" value="1"/>
</dbReference>
<dbReference type="Gene3D" id="1.10.8.60">
    <property type="match status" value="1"/>
</dbReference>
<feature type="domain" description="Response regulatory" evidence="5">
    <location>
        <begin position="6"/>
        <end position="120"/>
    </location>
</feature>
<evidence type="ECO:0000259" key="5">
    <source>
        <dbReference type="PROSITE" id="PS50110"/>
    </source>
</evidence>
<feature type="modified residue" description="4-aspartylphosphate" evidence="3">
    <location>
        <position position="55"/>
    </location>
</feature>
<evidence type="ECO:0000256" key="3">
    <source>
        <dbReference type="PROSITE-ProRule" id="PRU00169"/>
    </source>
</evidence>
<dbReference type="CDD" id="cd00009">
    <property type="entry name" value="AAA"/>
    <property type="match status" value="1"/>
</dbReference>
<dbReference type="InterPro" id="IPR009057">
    <property type="entry name" value="Homeodomain-like_sf"/>
</dbReference>
<dbReference type="CDD" id="cd00156">
    <property type="entry name" value="REC"/>
    <property type="match status" value="1"/>
</dbReference>
<dbReference type="PROSITE" id="PS50045">
    <property type="entry name" value="SIGMA54_INTERACT_4"/>
    <property type="match status" value="1"/>
</dbReference>
<sequence>MKPLRTVLIVEDEEIIRTSLREFLQEEGYDVLAVGSAAEALRVARERDVQVAVCDVQLPDGDGVQLLRRLLQLHPSLSGLIITAYATVENAVEAFKAGAFDYLVKPVIFDDLANKLQRLFQYRELYQENQALRRELARRDANDQIIGSSKAIQEVQDAIRKVAITNANVLLVGESGTGKELFARTIHQWGPRKHERFLAANCTAGTEEQLERLLFGSSGTGGAPPELGLFRHAGEGTVFLDEIAQLPLSTQARLLRAIEYNEILPLGGSEPKKHQARVIAATTRDLAAEVAAGRFDENLFYRLDGVRIRIPPLRERLDDIPELVEFFVAKHSRAMGQRVTGATSEAIRLLLSANWKGNVRQLDNTIERAVMMCDGTQIRPQDLPPDIVGGSQPLPDTDDLRSALRHYEKLHIMRVLRQWPDKREAAQRLRLGLSSLYRKIEELGIDL</sequence>
<gene>
    <name evidence="6" type="ORF">ENS64_10290</name>
</gene>
<accession>A0A7C4LLK7</accession>
<comment type="caution">
    <text evidence="6">The sequence shown here is derived from an EMBL/GenBank/DDBJ whole genome shotgun (WGS) entry which is preliminary data.</text>
</comment>
<dbReference type="PROSITE" id="PS00675">
    <property type="entry name" value="SIGMA54_INTERACT_1"/>
    <property type="match status" value="1"/>
</dbReference>
<dbReference type="InterPro" id="IPR027417">
    <property type="entry name" value="P-loop_NTPase"/>
</dbReference>
<dbReference type="InterPro" id="IPR025662">
    <property type="entry name" value="Sigma_54_int_dom_ATP-bd_1"/>
</dbReference>
<evidence type="ECO:0000313" key="6">
    <source>
        <dbReference type="EMBL" id="HGT39636.1"/>
    </source>
</evidence>
<dbReference type="PROSITE" id="PS50110">
    <property type="entry name" value="RESPONSE_REGULATORY"/>
    <property type="match status" value="1"/>
</dbReference>
<dbReference type="SMART" id="SM00382">
    <property type="entry name" value="AAA"/>
    <property type="match status" value="1"/>
</dbReference>
<proteinExistence type="predicted"/>
<dbReference type="AlphaFoldDB" id="A0A7C4LLK7"/>
<evidence type="ECO:0000259" key="4">
    <source>
        <dbReference type="PROSITE" id="PS50045"/>
    </source>
</evidence>
<dbReference type="Pfam" id="PF00158">
    <property type="entry name" value="Sigma54_activat"/>
    <property type="match status" value="1"/>
</dbReference>